<feature type="region of interest" description="Disordered" evidence="1">
    <location>
        <begin position="277"/>
        <end position="330"/>
    </location>
</feature>
<dbReference type="InParanoid" id="A0A1D3D389"/>
<dbReference type="EMBL" id="JROU02000929">
    <property type="protein sequence ID" value="OEH77916.1"/>
    <property type="molecule type" value="Genomic_DNA"/>
</dbReference>
<accession>A0A1D3D389</accession>
<evidence type="ECO:0000313" key="2">
    <source>
        <dbReference type="EMBL" id="OEH77916.1"/>
    </source>
</evidence>
<feature type="compositionally biased region" description="Polar residues" evidence="1">
    <location>
        <begin position="89"/>
        <end position="101"/>
    </location>
</feature>
<comment type="caution">
    <text evidence="2">The sequence shown here is derived from an EMBL/GenBank/DDBJ whole genome shotgun (WGS) entry which is preliminary data.</text>
</comment>
<gene>
    <name evidence="2" type="ORF">cyc_01064</name>
</gene>
<name>A0A1D3D389_9EIME</name>
<keyword evidence="3" id="KW-1185">Reference proteome</keyword>
<feature type="region of interest" description="Disordered" evidence="1">
    <location>
        <begin position="586"/>
        <end position="611"/>
    </location>
</feature>
<feature type="region of interest" description="Disordered" evidence="1">
    <location>
        <begin position="647"/>
        <end position="681"/>
    </location>
</feature>
<dbReference type="VEuPathDB" id="ToxoDB:cyc_01064"/>
<dbReference type="VEuPathDB" id="ToxoDB:LOC34618140"/>
<feature type="compositionally biased region" description="Basic and acidic residues" evidence="1">
    <location>
        <begin position="292"/>
        <end position="313"/>
    </location>
</feature>
<reference evidence="2 3" key="1">
    <citation type="journal article" date="2016" name="BMC Genomics">
        <title>Comparative genomics reveals Cyclospora cayetanensis possesses coccidia-like metabolism and invasion components but unique surface antigens.</title>
        <authorList>
            <person name="Liu S."/>
            <person name="Wang L."/>
            <person name="Zheng H."/>
            <person name="Xu Z."/>
            <person name="Roellig D.M."/>
            <person name="Li N."/>
            <person name="Frace M.A."/>
            <person name="Tang K."/>
            <person name="Arrowood M.J."/>
            <person name="Moss D.M."/>
            <person name="Zhang L."/>
            <person name="Feng Y."/>
            <person name="Xiao L."/>
        </authorList>
    </citation>
    <scope>NUCLEOTIDE SEQUENCE [LARGE SCALE GENOMIC DNA]</scope>
    <source>
        <strain evidence="2 3">CHN_HEN01</strain>
    </source>
</reference>
<dbReference type="AlphaFoldDB" id="A0A1D3D389"/>
<feature type="region of interest" description="Disordered" evidence="1">
    <location>
        <begin position="51"/>
        <end position="121"/>
    </location>
</feature>
<dbReference type="Proteomes" id="UP000095192">
    <property type="component" value="Unassembled WGS sequence"/>
</dbReference>
<protein>
    <submittedName>
        <fullName evidence="2">Uncharacterized protein</fullName>
    </submittedName>
</protein>
<evidence type="ECO:0000313" key="3">
    <source>
        <dbReference type="Proteomes" id="UP000095192"/>
    </source>
</evidence>
<feature type="region of interest" description="Disordered" evidence="1">
    <location>
        <begin position="1"/>
        <end position="32"/>
    </location>
</feature>
<proteinExistence type="predicted"/>
<feature type="compositionally biased region" description="Basic and acidic residues" evidence="1">
    <location>
        <begin position="648"/>
        <end position="657"/>
    </location>
</feature>
<organism evidence="2 3">
    <name type="scientific">Cyclospora cayetanensis</name>
    <dbReference type="NCBI Taxonomy" id="88456"/>
    <lineage>
        <taxon>Eukaryota</taxon>
        <taxon>Sar</taxon>
        <taxon>Alveolata</taxon>
        <taxon>Apicomplexa</taxon>
        <taxon>Conoidasida</taxon>
        <taxon>Coccidia</taxon>
        <taxon>Eucoccidiorida</taxon>
        <taxon>Eimeriorina</taxon>
        <taxon>Eimeriidae</taxon>
        <taxon>Cyclospora</taxon>
    </lineage>
</organism>
<sequence>MSPLRPFDSNRAHSSGTVVASTEADASCTTKSSSMLGLEISGSHIHKRACVESNSTDKRKMSTKYLSSRTSGSRHRASQRPCDEEHQPSKQQQHDQLQNPNHHGKPVKPSSGIQTPHHSAATVTHHRSVAAAASLWGNNGSKNPNLELPTDALAAAAAAMLAAPDEVRKARDQLKEKEYELHKQHGQHPRYQSRRLLDTQFSPALEQRTGTVTRCRLDEGSYYTFKSAKVNGATVEFKNREQAAASIHHLHCEYGIPVCRKFGFRYFVLAEQNPQHPKAGSVIRKPLSNKNQDPDELHKHEPERKHSKNDAQVRADTAALRSSPLKSKNSSRNASLRWSYCIRIRVRQLQRPQELLQLSTQLGVFFHELAHLRPSLFGTSISFAVALRLVTRYMNHGLRFACLLASIFRFATERGLFEPGLETELPSPWLWERVVFFCGGFVSDEVIRKLLLADPKARSAAACDLTAVTASAATEGGGSQSQPADASNIGHTTLLERSHAAASFTSDFVFSTAATATEATVASATALRTGASAIVPFAAASPAAKPKKYQAAFTIRGGEGVPGEALCMRQQRKQQERCLASAEAWDSSSPGVGIIDNRTASQTDTSSASTGRILHRRLSAPGALTRSKASISQQRLQSQQRQLLQTLKSRDTSETVARRRRDIGNTPGIYQPRSRVSQQRKRSNGIANLLIKDFKTVDTLMLQ</sequence>
<evidence type="ECO:0000256" key="1">
    <source>
        <dbReference type="SAM" id="MobiDB-lite"/>
    </source>
</evidence>
<feature type="compositionally biased region" description="Low complexity" evidence="1">
    <location>
        <begin position="599"/>
        <end position="610"/>
    </location>
</feature>